<comment type="subcellular location">
    <subcellularLocation>
        <location evidence="2">Cell membrane</location>
        <topology evidence="2">Multi-pass membrane protein</topology>
    </subcellularLocation>
</comment>
<keyword evidence="11 12" id="KW-0472">Membrane</keyword>
<dbReference type="PROSITE" id="PS50109">
    <property type="entry name" value="HIS_KIN"/>
    <property type="match status" value="1"/>
</dbReference>
<dbReference type="InterPro" id="IPR003660">
    <property type="entry name" value="HAMP_dom"/>
</dbReference>
<evidence type="ECO:0000256" key="5">
    <source>
        <dbReference type="ARBA" id="ARBA00022553"/>
    </source>
</evidence>
<dbReference type="Gene3D" id="3.30.565.10">
    <property type="entry name" value="Histidine kinase-like ATPase, C-terminal domain"/>
    <property type="match status" value="1"/>
</dbReference>
<evidence type="ECO:0000256" key="4">
    <source>
        <dbReference type="ARBA" id="ARBA00022475"/>
    </source>
</evidence>
<dbReference type="Pfam" id="PF06580">
    <property type="entry name" value="His_kinase"/>
    <property type="match status" value="1"/>
</dbReference>
<dbReference type="InterPro" id="IPR005467">
    <property type="entry name" value="His_kinase_dom"/>
</dbReference>
<dbReference type="Pfam" id="PF00672">
    <property type="entry name" value="HAMP"/>
    <property type="match status" value="1"/>
</dbReference>
<evidence type="ECO:0000256" key="9">
    <source>
        <dbReference type="ARBA" id="ARBA00022840"/>
    </source>
</evidence>
<dbReference type="PANTHER" id="PTHR34220:SF7">
    <property type="entry name" value="SENSOR HISTIDINE KINASE YPDA"/>
    <property type="match status" value="1"/>
</dbReference>
<dbReference type="InterPro" id="IPR004358">
    <property type="entry name" value="Sig_transdc_His_kin-like_C"/>
</dbReference>
<evidence type="ECO:0000256" key="1">
    <source>
        <dbReference type="ARBA" id="ARBA00000085"/>
    </source>
</evidence>
<keyword evidence="16" id="KW-1185">Reference proteome</keyword>
<dbReference type="PANTHER" id="PTHR34220">
    <property type="entry name" value="SENSOR HISTIDINE KINASE YPDA"/>
    <property type="match status" value="1"/>
</dbReference>
<organism evidence="15 16">
    <name type="scientific">Halalkalibacter kiskunsagensis</name>
    <dbReference type="NCBI Taxonomy" id="1548599"/>
    <lineage>
        <taxon>Bacteria</taxon>
        <taxon>Bacillati</taxon>
        <taxon>Bacillota</taxon>
        <taxon>Bacilli</taxon>
        <taxon>Bacillales</taxon>
        <taxon>Bacillaceae</taxon>
        <taxon>Halalkalibacter</taxon>
    </lineage>
</organism>
<evidence type="ECO:0000313" key="16">
    <source>
        <dbReference type="Proteomes" id="UP001589838"/>
    </source>
</evidence>
<dbReference type="InterPro" id="IPR050640">
    <property type="entry name" value="Bact_2-comp_sensor_kinase"/>
</dbReference>
<keyword evidence="10" id="KW-0902">Two-component regulatory system</keyword>
<comment type="catalytic activity">
    <reaction evidence="1">
        <text>ATP + protein L-histidine = ADP + protein N-phospho-L-histidine.</text>
        <dbReference type="EC" id="2.7.13.3"/>
    </reaction>
</comment>
<dbReference type="InterPro" id="IPR010559">
    <property type="entry name" value="Sig_transdc_His_kin_internal"/>
</dbReference>
<dbReference type="RefSeq" id="WP_335959870.1">
    <property type="nucleotide sequence ID" value="NZ_JAXBLX010000007.1"/>
</dbReference>
<evidence type="ECO:0000313" key="15">
    <source>
        <dbReference type="EMBL" id="MFC0473327.1"/>
    </source>
</evidence>
<dbReference type="CDD" id="cd06225">
    <property type="entry name" value="HAMP"/>
    <property type="match status" value="1"/>
</dbReference>
<dbReference type="SUPFAM" id="SSF55874">
    <property type="entry name" value="ATPase domain of HSP90 chaperone/DNA topoisomerase II/histidine kinase"/>
    <property type="match status" value="1"/>
</dbReference>
<dbReference type="SMART" id="SM00304">
    <property type="entry name" value="HAMP"/>
    <property type="match status" value="1"/>
</dbReference>
<protein>
    <recommendedName>
        <fullName evidence="3">histidine kinase</fullName>
        <ecNumber evidence="3">2.7.13.3</ecNumber>
    </recommendedName>
</protein>
<evidence type="ECO:0000256" key="11">
    <source>
        <dbReference type="ARBA" id="ARBA00023136"/>
    </source>
</evidence>
<feature type="domain" description="HAMP" evidence="14">
    <location>
        <begin position="206"/>
        <end position="258"/>
    </location>
</feature>
<evidence type="ECO:0000256" key="2">
    <source>
        <dbReference type="ARBA" id="ARBA00004651"/>
    </source>
</evidence>
<dbReference type="Gene3D" id="6.10.340.10">
    <property type="match status" value="1"/>
</dbReference>
<evidence type="ECO:0000259" key="14">
    <source>
        <dbReference type="PROSITE" id="PS50885"/>
    </source>
</evidence>
<proteinExistence type="predicted"/>
<evidence type="ECO:0000256" key="10">
    <source>
        <dbReference type="ARBA" id="ARBA00023012"/>
    </source>
</evidence>
<dbReference type="PROSITE" id="PS50885">
    <property type="entry name" value="HAMP"/>
    <property type="match status" value="1"/>
</dbReference>
<dbReference type="PRINTS" id="PR00344">
    <property type="entry name" value="BCTRLSENSOR"/>
</dbReference>
<comment type="caution">
    <text evidence="15">The sequence shown here is derived from an EMBL/GenBank/DDBJ whole genome shotgun (WGS) entry which is preliminary data.</text>
</comment>
<feature type="domain" description="Histidine kinase" evidence="13">
    <location>
        <begin position="303"/>
        <end position="480"/>
    </location>
</feature>
<dbReference type="GO" id="GO:0004673">
    <property type="term" value="F:protein histidine kinase activity"/>
    <property type="evidence" value="ECO:0007669"/>
    <property type="project" value="UniProtKB-EC"/>
</dbReference>
<keyword evidence="5" id="KW-0597">Phosphoprotein</keyword>
<evidence type="ECO:0000259" key="13">
    <source>
        <dbReference type="PROSITE" id="PS50109"/>
    </source>
</evidence>
<keyword evidence="9" id="KW-0067">ATP-binding</keyword>
<accession>A0ABV6KK35</accession>
<sequence>MNFKKSLMLPIRTKLMIFFIVLFFILSSLSLFIYYNYKQTVQQYDHIQERFFLLNDVSQKSTKTYEAMDSFLNKQQTSDQKQYEKSRQELLDAKEVVKDKFQNDNNYISTRNYQNMIDSLIEESDLAVAAFIEDDLEVYSAKQKEAFMLVGFIQDQTLSLLNHDLAMFHTYYGAITKRNENMQITLLFMFFATFFTGVFIAYLFSNSITKPIHQLTKSAREVAVGKLDGQKLPESNDEIGFLSKTFNQMRTDLMYFVKEIKNKSEQDKLLKEMELRSLQNQINPHFLFNTLNTISKCALIEGSDQVYRLINSISKLLRYNLGVMEKPVSLSEEISVVQEYFYIQKTRFEDRVNFNVNISKECLSLQIPILTLQPLVENAFIHGIEPYEQKGMIEIEGYSEGEFIILKIRDNGIGMEKQISQALIDKSSNRPSKPSGHSTGLGVKNVLRRLELFYHSKEVITIDSEVGRGTTIELKLPKIIEEEVAYV</sequence>
<dbReference type="SUPFAM" id="SSF158472">
    <property type="entry name" value="HAMP domain-like"/>
    <property type="match status" value="1"/>
</dbReference>
<evidence type="ECO:0000256" key="7">
    <source>
        <dbReference type="ARBA" id="ARBA00022741"/>
    </source>
</evidence>
<evidence type="ECO:0000256" key="6">
    <source>
        <dbReference type="ARBA" id="ARBA00022679"/>
    </source>
</evidence>
<reference evidence="15 16" key="1">
    <citation type="submission" date="2024-09" db="EMBL/GenBank/DDBJ databases">
        <authorList>
            <person name="Sun Q."/>
            <person name="Mori K."/>
        </authorList>
    </citation>
    <scope>NUCLEOTIDE SEQUENCE [LARGE SCALE GENOMIC DNA]</scope>
    <source>
        <strain evidence="15 16">NCAIM B.02610</strain>
    </source>
</reference>
<feature type="transmembrane region" description="Helical" evidence="12">
    <location>
        <begin position="15"/>
        <end position="35"/>
    </location>
</feature>
<evidence type="ECO:0000256" key="8">
    <source>
        <dbReference type="ARBA" id="ARBA00022777"/>
    </source>
</evidence>
<keyword evidence="12" id="KW-1133">Transmembrane helix</keyword>
<evidence type="ECO:0000256" key="12">
    <source>
        <dbReference type="SAM" id="Phobius"/>
    </source>
</evidence>
<evidence type="ECO:0000256" key="3">
    <source>
        <dbReference type="ARBA" id="ARBA00012438"/>
    </source>
</evidence>
<dbReference type="InterPro" id="IPR036890">
    <property type="entry name" value="HATPase_C_sf"/>
</dbReference>
<keyword evidence="7" id="KW-0547">Nucleotide-binding</keyword>
<keyword evidence="6 15" id="KW-0808">Transferase</keyword>
<dbReference type="Pfam" id="PF02518">
    <property type="entry name" value="HATPase_c"/>
    <property type="match status" value="1"/>
</dbReference>
<dbReference type="SMART" id="SM00387">
    <property type="entry name" value="HATPase_c"/>
    <property type="match status" value="1"/>
</dbReference>
<keyword evidence="4" id="KW-1003">Cell membrane</keyword>
<name>A0ABV6KK35_9BACI</name>
<feature type="transmembrane region" description="Helical" evidence="12">
    <location>
        <begin position="184"/>
        <end position="204"/>
    </location>
</feature>
<dbReference type="EC" id="2.7.13.3" evidence="3"/>
<keyword evidence="12" id="KW-0812">Transmembrane</keyword>
<dbReference type="InterPro" id="IPR003594">
    <property type="entry name" value="HATPase_dom"/>
</dbReference>
<dbReference type="Proteomes" id="UP001589838">
    <property type="component" value="Unassembled WGS sequence"/>
</dbReference>
<dbReference type="EMBL" id="JBHLUX010000093">
    <property type="protein sequence ID" value="MFC0473327.1"/>
    <property type="molecule type" value="Genomic_DNA"/>
</dbReference>
<gene>
    <name evidence="15" type="ORF">ACFFHM_23190</name>
</gene>
<keyword evidence="8 15" id="KW-0418">Kinase</keyword>